<gene>
    <name evidence="2" type="ORF">GAYE_SCF09G3261</name>
</gene>
<reference evidence="2 3" key="1">
    <citation type="submission" date="2022-07" db="EMBL/GenBank/DDBJ databases">
        <title>Genome-wide signatures of adaptation to extreme environments.</title>
        <authorList>
            <person name="Cho C.H."/>
            <person name="Yoon H.S."/>
        </authorList>
    </citation>
    <scope>NUCLEOTIDE SEQUENCE [LARGE SCALE GENOMIC DNA]</scope>
    <source>
        <strain evidence="2 3">108.79 E11</strain>
    </source>
</reference>
<comment type="caution">
    <text evidence="2">The sequence shown here is derived from an EMBL/GenBank/DDBJ whole genome shotgun (WGS) entry which is preliminary data.</text>
</comment>
<dbReference type="Proteomes" id="UP001300502">
    <property type="component" value="Unassembled WGS sequence"/>
</dbReference>
<dbReference type="EMBL" id="JANCYU010000029">
    <property type="protein sequence ID" value="KAK4525353.1"/>
    <property type="molecule type" value="Genomic_DNA"/>
</dbReference>
<protein>
    <recommendedName>
        <fullName evidence="1">Gamma-glutamylcyclotransferase AIG2-like domain-containing protein</fullName>
    </recommendedName>
</protein>
<evidence type="ECO:0000313" key="2">
    <source>
        <dbReference type="EMBL" id="KAK4525353.1"/>
    </source>
</evidence>
<dbReference type="Pfam" id="PF06094">
    <property type="entry name" value="GGACT"/>
    <property type="match status" value="1"/>
</dbReference>
<proteinExistence type="predicted"/>
<name>A0AAV9IDF6_9RHOD</name>
<dbReference type="SUPFAM" id="SSF110857">
    <property type="entry name" value="Gamma-glutamyl cyclotransferase-like"/>
    <property type="match status" value="1"/>
</dbReference>
<keyword evidence="3" id="KW-1185">Reference proteome</keyword>
<accession>A0AAV9IDF6</accession>
<dbReference type="CDD" id="cd06661">
    <property type="entry name" value="GGCT_like"/>
    <property type="match status" value="1"/>
</dbReference>
<dbReference type="InterPro" id="IPR036568">
    <property type="entry name" value="GGCT-like_sf"/>
</dbReference>
<evidence type="ECO:0000259" key="1">
    <source>
        <dbReference type="Pfam" id="PF06094"/>
    </source>
</evidence>
<organism evidence="2 3">
    <name type="scientific">Galdieria yellowstonensis</name>
    <dbReference type="NCBI Taxonomy" id="3028027"/>
    <lineage>
        <taxon>Eukaryota</taxon>
        <taxon>Rhodophyta</taxon>
        <taxon>Bangiophyceae</taxon>
        <taxon>Galdieriales</taxon>
        <taxon>Galdieriaceae</taxon>
        <taxon>Galdieria</taxon>
    </lineage>
</organism>
<dbReference type="InterPro" id="IPR013024">
    <property type="entry name" value="GGCT-like"/>
</dbReference>
<dbReference type="Gene3D" id="3.10.490.10">
    <property type="entry name" value="Gamma-glutamyl cyclotransferase-like"/>
    <property type="match status" value="1"/>
</dbReference>
<dbReference type="AlphaFoldDB" id="A0AAV9IDF6"/>
<dbReference type="InterPro" id="IPR009288">
    <property type="entry name" value="AIG2-like_dom"/>
</dbReference>
<feature type="domain" description="Gamma-glutamylcyclotransferase AIG2-like" evidence="1">
    <location>
        <begin position="3"/>
        <end position="142"/>
    </location>
</feature>
<sequence length="150" mass="17152">MFVFVYGTLRKACKESRKMLDFQVPDILEKLGSEKGLARLPGYQMWDLGSYPGIFPVPHKKDCGEHVIVGELYFFEDEVTERVLSVLDEYEGCHPLSALPHEYERVKEPVFSVEQEKYVTSWIYRLTAPPASAGIISCGDYSIFLASKYQ</sequence>
<evidence type="ECO:0000313" key="3">
    <source>
        <dbReference type="Proteomes" id="UP001300502"/>
    </source>
</evidence>